<name>A0AA35W5B7_GEOBA</name>
<dbReference type="InterPro" id="IPR051370">
    <property type="entry name" value="PPIase_Pin1"/>
</dbReference>
<dbReference type="InterPro" id="IPR046357">
    <property type="entry name" value="PPIase_dom_sf"/>
</dbReference>
<dbReference type="FunFam" id="3.10.50.40:FF:000010">
    <property type="entry name" value="Peptidyl-prolyl cis-trans isomerase Pin1"/>
    <property type="match status" value="1"/>
</dbReference>
<comment type="caution">
    <text evidence="8">The sequence shown here is derived from an EMBL/GenBank/DDBJ whole genome shotgun (WGS) entry which is preliminary data.</text>
</comment>
<feature type="domain" description="PpiC" evidence="7">
    <location>
        <begin position="39"/>
        <end position="150"/>
    </location>
</feature>
<evidence type="ECO:0000256" key="2">
    <source>
        <dbReference type="ARBA" id="ARBA00023110"/>
    </source>
</evidence>
<dbReference type="PROSITE" id="PS01096">
    <property type="entry name" value="PPIC_PPIASE_1"/>
    <property type="match status" value="1"/>
</dbReference>
<dbReference type="InterPro" id="IPR036020">
    <property type="entry name" value="WW_dom_sf"/>
</dbReference>
<dbReference type="SMART" id="SM00456">
    <property type="entry name" value="WW"/>
    <property type="match status" value="1"/>
</dbReference>
<proteinExistence type="predicted"/>
<feature type="domain" description="WW" evidence="6">
    <location>
        <begin position="2"/>
        <end position="36"/>
    </location>
</feature>
<evidence type="ECO:0000256" key="4">
    <source>
        <dbReference type="PROSITE-ProRule" id="PRU00278"/>
    </source>
</evidence>
<comment type="catalytic activity">
    <reaction evidence="1 5">
        <text>[protein]-peptidylproline (omega=180) = [protein]-peptidylproline (omega=0)</text>
        <dbReference type="Rhea" id="RHEA:16237"/>
        <dbReference type="Rhea" id="RHEA-COMP:10747"/>
        <dbReference type="Rhea" id="RHEA-COMP:10748"/>
        <dbReference type="ChEBI" id="CHEBI:83833"/>
        <dbReference type="ChEBI" id="CHEBI:83834"/>
        <dbReference type="EC" id="5.2.1.8"/>
    </reaction>
</comment>
<keyword evidence="9" id="KW-1185">Reference proteome</keyword>
<accession>A0AA35W5B7</accession>
<dbReference type="AlphaFoldDB" id="A0AA35W5B7"/>
<keyword evidence="3 4" id="KW-0413">Isomerase</keyword>
<evidence type="ECO:0000313" key="8">
    <source>
        <dbReference type="EMBL" id="CAI8008738.1"/>
    </source>
</evidence>
<gene>
    <name evidence="8" type="ORF">GBAR_LOCUS5953</name>
</gene>
<organism evidence="8 9">
    <name type="scientific">Geodia barretti</name>
    <name type="common">Barrett's horny sponge</name>
    <dbReference type="NCBI Taxonomy" id="519541"/>
    <lineage>
        <taxon>Eukaryota</taxon>
        <taxon>Metazoa</taxon>
        <taxon>Porifera</taxon>
        <taxon>Demospongiae</taxon>
        <taxon>Heteroscleromorpha</taxon>
        <taxon>Tetractinellida</taxon>
        <taxon>Astrophorina</taxon>
        <taxon>Geodiidae</taxon>
        <taxon>Geodia</taxon>
    </lineage>
</organism>
<dbReference type="GO" id="GO:0003755">
    <property type="term" value="F:peptidyl-prolyl cis-trans isomerase activity"/>
    <property type="evidence" value="ECO:0007669"/>
    <property type="project" value="UniProtKB-UniRule"/>
</dbReference>
<dbReference type="SUPFAM" id="SSF54534">
    <property type="entry name" value="FKBP-like"/>
    <property type="match status" value="1"/>
</dbReference>
<evidence type="ECO:0000259" key="6">
    <source>
        <dbReference type="PROSITE" id="PS50020"/>
    </source>
</evidence>
<dbReference type="GO" id="GO:0080090">
    <property type="term" value="P:regulation of primary metabolic process"/>
    <property type="evidence" value="ECO:0007669"/>
    <property type="project" value="UniProtKB-ARBA"/>
</dbReference>
<evidence type="ECO:0000259" key="7">
    <source>
        <dbReference type="PROSITE" id="PS50198"/>
    </source>
</evidence>
<dbReference type="InterPro" id="IPR023058">
    <property type="entry name" value="PPIase_PpiC_CS"/>
</dbReference>
<dbReference type="Pfam" id="PF00397">
    <property type="entry name" value="WW"/>
    <property type="match status" value="1"/>
</dbReference>
<dbReference type="Gene3D" id="2.20.70.10">
    <property type="match status" value="1"/>
</dbReference>
<dbReference type="PANTHER" id="PTHR10657">
    <property type="entry name" value="PEPTIDYL-PROLYL CIS-TRANS ISOMERASE"/>
    <property type="match status" value="1"/>
</dbReference>
<dbReference type="Gene3D" id="3.10.50.40">
    <property type="match status" value="1"/>
</dbReference>
<dbReference type="CDD" id="cd00201">
    <property type="entry name" value="WW"/>
    <property type="match status" value="1"/>
</dbReference>
<evidence type="ECO:0000256" key="3">
    <source>
        <dbReference type="ARBA" id="ARBA00023235"/>
    </source>
</evidence>
<dbReference type="InterPro" id="IPR000297">
    <property type="entry name" value="PPIase_PpiC"/>
</dbReference>
<keyword evidence="2 4" id="KW-0697">Rotamase</keyword>
<protein>
    <recommendedName>
        <fullName evidence="5">Peptidyl-prolyl cis-trans isomerase</fullName>
        <ecNumber evidence="5">5.2.1.8</ecNumber>
    </recommendedName>
</protein>
<sequence length="150" mass="16894">MSDLPAGWERRQSRSSGKEYYYNIYTDASVWETPIEPPAGQVQASHLLVKHAQSRRPSSWKQEKITRSKDEALEILKNFRAMLESKEVKFAELASKESDCSSARKGGDLGIFGRGQMQKPFEEATYALQVGELSQPVFTDSGIHLILRTA</sequence>
<dbReference type="EC" id="5.2.1.8" evidence="5"/>
<evidence type="ECO:0000256" key="5">
    <source>
        <dbReference type="RuleBase" id="RU363014"/>
    </source>
</evidence>
<dbReference type="SUPFAM" id="SSF51045">
    <property type="entry name" value="WW domain"/>
    <property type="match status" value="1"/>
</dbReference>
<dbReference type="GO" id="GO:0060255">
    <property type="term" value="P:regulation of macromolecule metabolic process"/>
    <property type="evidence" value="ECO:0007669"/>
    <property type="project" value="UniProtKB-ARBA"/>
</dbReference>
<evidence type="ECO:0000313" key="9">
    <source>
        <dbReference type="Proteomes" id="UP001174909"/>
    </source>
</evidence>
<dbReference type="PROSITE" id="PS50020">
    <property type="entry name" value="WW_DOMAIN_2"/>
    <property type="match status" value="1"/>
</dbReference>
<dbReference type="PANTHER" id="PTHR10657:SF4">
    <property type="entry name" value="PEPTIDYL-PROLYL CIS-TRANS ISOMERASE-RELATED"/>
    <property type="match status" value="1"/>
</dbReference>
<dbReference type="InterPro" id="IPR001202">
    <property type="entry name" value="WW_dom"/>
</dbReference>
<dbReference type="GO" id="GO:0005829">
    <property type="term" value="C:cytosol"/>
    <property type="evidence" value="ECO:0007669"/>
    <property type="project" value="TreeGrafter"/>
</dbReference>
<dbReference type="PROSITE" id="PS50198">
    <property type="entry name" value="PPIC_PPIASE_2"/>
    <property type="match status" value="1"/>
</dbReference>
<dbReference type="GO" id="GO:0005634">
    <property type="term" value="C:nucleus"/>
    <property type="evidence" value="ECO:0007669"/>
    <property type="project" value="TreeGrafter"/>
</dbReference>
<dbReference type="EMBL" id="CASHTH010000889">
    <property type="protein sequence ID" value="CAI8008738.1"/>
    <property type="molecule type" value="Genomic_DNA"/>
</dbReference>
<dbReference type="Proteomes" id="UP001174909">
    <property type="component" value="Unassembled WGS sequence"/>
</dbReference>
<dbReference type="Pfam" id="PF00639">
    <property type="entry name" value="Rotamase"/>
    <property type="match status" value="1"/>
</dbReference>
<reference evidence="8" key="1">
    <citation type="submission" date="2023-03" db="EMBL/GenBank/DDBJ databases">
        <authorList>
            <person name="Steffen K."/>
            <person name="Cardenas P."/>
        </authorList>
    </citation>
    <scope>NUCLEOTIDE SEQUENCE</scope>
</reference>
<evidence type="ECO:0000256" key="1">
    <source>
        <dbReference type="ARBA" id="ARBA00000971"/>
    </source>
</evidence>